<organism evidence="1 2">
    <name type="scientific">Lactiplantibacillus brownii</name>
    <dbReference type="NCBI Taxonomy" id="3069269"/>
    <lineage>
        <taxon>Bacteria</taxon>
        <taxon>Bacillati</taxon>
        <taxon>Bacillota</taxon>
        <taxon>Bacilli</taxon>
        <taxon>Lactobacillales</taxon>
        <taxon>Lactobacillaceae</taxon>
        <taxon>Lactiplantibacillus</taxon>
    </lineage>
</organism>
<dbReference type="EMBL" id="JAVCWF010000001">
    <property type="protein sequence ID" value="MDQ7936485.1"/>
    <property type="molecule type" value="Genomic_DNA"/>
</dbReference>
<protein>
    <submittedName>
        <fullName evidence="1">Uncharacterized protein</fullName>
    </submittedName>
</protein>
<dbReference type="RefSeq" id="WP_308702314.1">
    <property type="nucleotide sequence ID" value="NZ_AP027463.1"/>
</dbReference>
<reference evidence="1 2" key="1">
    <citation type="journal article" date="2023" name="Int. J. Syst. Evol. Microbiol.">
        <title>Lactiplantibacillus brownii sp. nov., a novel psychrotolerant species isolated from sauerkraut.</title>
        <authorList>
            <person name="Heng Y.C."/>
            <person name="Silvaraju S."/>
            <person name="Lee J.K.Y."/>
            <person name="Kittelmann S."/>
        </authorList>
    </citation>
    <scope>NUCLEOTIDE SEQUENCE [LARGE SCALE GENOMIC DNA]</scope>
    <source>
        <strain evidence="1 2">WILCCON 0030</strain>
    </source>
</reference>
<accession>A0ABU1A816</accession>
<keyword evidence="2" id="KW-1185">Reference proteome</keyword>
<dbReference type="Proteomes" id="UP001227831">
    <property type="component" value="Unassembled WGS sequence"/>
</dbReference>
<name>A0ABU1A816_9LACO</name>
<evidence type="ECO:0000313" key="2">
    <source>
        <dbReference type="Proteomes" id="UP001227831"/>
    </source>
</evidence>
<evidence type="ECO:0000313" key="1">
    <source>
        <dbReference type="EMBL" id="MDQ7936485.1"/>
    </source>
</evidence>
<sequence length="138" mass="15966">MQSAAQQVISKMKIMLADRQVTAGQLWCELIKDDQLKNVLIVNGKPRKGVLRGVLQRINNGKVPGLKSIIDDNGHRKYEKDDNKLVDMERHFELLANEVESIEIDDNKLNGNQRRLRDKTARDIRDLRYDINEIKLAF</sequence>
<proteinExistence type="predicted"/>
<gene>
    <name evidence="1" type="ORF">RA086_02345</name>
</gene>
<comment type="caution">
    <text evidence="1">The sequence shown here is derived from an EMBL/GenBank/DDBJ whole genome shotgun (WGS) entry which is preliminary data.</text>
</comment>